<dbReference type="OrthoDB" id="3633556at2759"/>
<keyword evidence="3" id="KW-0443">Lipid metabolism</keyword>
<dbReference type="EMBL" id="CAMXCT020001960">
    <property type="protein sequence ID" value="CAL1147878.1"/>
    <property type="molecule type" value="Genomic_DNA"/>
</dbReference>
<dbReference type="Pfam" id="PF23562">
    <property type="entry name" value="AMP-binding_C_3"/>
    <property type="match status" value="1"/>
</dbReference>
<evidence type="ECO:0000313" key="8">
    <source>
        <dbReference type="Proteomes" id="UP001152797"/>
    </source>
</evidence>
<evidence type="ECO:0000256" key="3">
    <source>
        <dbReference type="ARBA" id="ARBA00023098"/>
    </source>
</evidence>
<proteinExistence type="predicted"/>
<keyword evidence="8" id="KW-1185">Reference proteome</keyword>
<dbReference type="Gene3D" id="3.40.50.12780">
    <property type="entry name" value="N-terminal domain of ligase-like"/>
    <property type="match status" value="1"/>
</dbReference>
<accession>A0A9P1FZM0</accession>
<evidence type="ECO:0000313" key="5">
    <source>
        <dbReference type="EMBL" id="CAI3994503.1"/>
    </source>
</evidence>
<reference evidence="6" key="2">
    <citation type="submission" date="2024-04" db="EMBL/GenBank/DDBJ databases">
        <authorList>
            <person name="Chen Y."/>
            <person name="Shah S."/>
            <person name="Dougan E. K."/>
            <person name="Thang M."/>
            <person name="Chan C."/>
        </authorList>
    </citation>
    <scope>NUCLEOTIDE SEQUENCE [LARGE SCALE GENOMIC DNA]</scope>
</reference>
<dbReference type="EMBL" id="CAMXCT010001960">
    <property type="protein sequence ID" value="CAI3994503.1"/>
    <property type="molecule type" value="Genomic_DNA"/>
</dbReference>
<evidence type="ECO:0000313" key="6">
    <source>
        <dbReference type="EMBL" id="CAL1147878.1"/>
    </source>
</evidence>
<keyword evidence="2" id="KW-0276">Fatty acid metabolism</keyword>
<dbReference type="InterPro" id="IPR000873">
    <property type="entry name" value="AMP-dep_synth/lig_dom"/>
</dbReference>
<evidence type="ECO:0000259" key="4">
    <source>
        <dbReference type="Pfam" id="PF00501"/>
    </source>
</evidence>
<dbReference type="PANTHER" id="PTHR43272">
    <property type="entry name" value="LONG-CHAIN-FATTY-ACID--COA LIGASE"/>
    <property type="match status" value="1"/>
</dbReference>
<comment type="caution">
    <text evidence="5">The sequence shown here is derived from an EMBL/GenBank/DDBJ whole genome shotgun (WGS) entry which is preliminary data.</text>
</comment>
<dbReference type="PROSITE" id="PS00455">
    <property type="entry name" value="AMP_BINDING"/>
    <property type="match status" value="1"/>
</dbReference>
<protein>
    <submittedName>
        <fullName evidence="7">AMP-dependent synthetase/ligase domain-containing protein</fullName>
    </submittedName>
</protein>
<gene>
    <name evidence="5" type="ORF">C1SCF055_LOCUS21148</name>
</gene>
<reference evidence="5" key="1">
    <citation type="submission" date="2022-10" db="EMBL/GenBank/DDBJ databases">
        <authorList>
            <person name="Chen Y."/>
            <person name="Dougan E. K."/>
            <person name="Chan C."/>
            <person name="Rhodes N."/>
            <person name="Thang M."/>
        </authorList>
    </citation>
    <scope>NUCLEOTIDE SEQUENCE</scope>
</reference>
<organism evidence="5">
    <name type="scientific">Cladocopium goreaui</name>
    <dbReference type="NCBI Taxonomy" id="2562237"/>
    <lineage>
        <taxon>Eukaryota</taxon>
        <taxon>Sar</taxon>
        <taxon>Alveolata</taxon>
        <taxon>Dinophyceae</taxon>
        <taxon>Suessiales</taxon>
        <taxon>Symbiodiniaceae</taxon>
        <taxon>Cladocopium</taxon>
    </lineage>
</organism>
<dbReference type="Pfam" id="PF00501">
    <property type="entry name" value="AMP-binding"/>
    <property type="match status" value="1"/>
</dbReference>
<keyword evidence="1" id="KW-0436">Ligase</keyword>
<sequence length="735" mass="80415">MCEMTHRLQVVAKHVLVQAPVAGKEHAVYEPGTHFGVLPEYEHKWPFAEDGPLSEKNAPPNCFPLMLEQAAQRVGKEVALAAEKPVPHVLRPGEAPSLPWEEWTKWTWKEYYDDARRLAKAFIKLGVEQFGSVTIFGFNAPEWALSAMGAMMCGGKFVGIYSTDTPEQVQYKVDHSNAAVAVVDSHAEFAATVAHIEELTCLNAIVCWGTFEPTVIKRKDGSVCKVMSFQECLEFGDSQGSDEALAQRMQAMRPGHAMGIIYTSGTTGQPKAVMIHHDAVVAQGAIGCLDNTGILEGYPARIISYLPLSHIAGSLMDLLFPVYMAYSKGLPSTVYFARHYDLKEMTLAARLQFVRPTIFLGVPRVYEKMQARMMAVAATITGVKKSLATWAKGKGLEYCRSLQAGGSGSKPFFHTIADKLVLSKARDALGLDKCKIFIAGAAPISRETLEYFGQLGMMIQNVYGMSESAGLTTLCLKDHNEFGSVGQAPSGFEVKLFKTGPNGENIEVPRAKPGLKVVPEENQGEICFRGRHIMSGYMANPRFGDEHVQDITEKNASTIDKEGWLHSGDKGYMDTNGVVRITGRYKELIIGAGGENIAPVPVEEAIKKSAPALSNVMMVGDNRKYNIALVTLLCEGATGELPGNNNLAGVALEVNPAVKTISDAIKDPVWHKYIQDAINHANNDPNVCISNAWKIQKFAIVPRDFSIQTGEFTPSLKLKRSVAEATWKELIDPLF</sequence>
<dbReference type="AlphaFoldDB" id="A0A9P1FZM0"/>
<dbReference type="InterPro" id="IPR020845">
    <property type="entry name" value="AMP-binding_CS"/>
</dbReference>
<dbReference type="GO" id="GO:0005783">
    <property type="term" value="C:endoplasmic reticulum"/>
    <property type="evidence" value="ECO:0007669"/>
    <property type="project" value="TreeGrafter"/>
</dbReference>
<dbReference type="GO" id="GO:0004467">
    <property type="term" value="F:long-chain fatty acid-CoA ligase activity"/>
    <property type="evidence" value="ECO:0007669"/>
    <property type="project" value="TreeGrafter"/>
</dbReference>
<dbReference type="EMBL" id="CAMXCT030001960">
    <property type="protein sequence ID" value="CAL4781815.1"/>
    <property type="molecule type" value="Genomic_DNA"/>
</dbReference>
<feature type="domain" description="AMP-dependent synthetase/ligase" evidence="4">
    <location>
        <begin position="92"/>
        <end position="537"/>
    </location>
</feature>
<dbReference type="InterPro" id="IPR042099">
    <property type="entry name" value="ANL_N_sf"/>
</dbReference>
<evidence type="ECO:0000256" key="1">
    <source>
        <dbReference type="ARBA" id="ARBA00022598"/>
    </source>
</evidence>
<name>A0A9P1FZM0_9DINO</name>
<evidence type="ECO:0000256" key="2">
    <source>
        <dbReference type="ARBA" id="ARBA00022832"/>
    </source>
</evidence>
<dbReference type="Proteomes" id="UP001152797">
    <property type="component" value="Unassembled WGS sequence"/>
</dbReference>
<evidence type="ECO:0000313" key="7">
    <source>
        <dbReference type="EMBL" id="CAL4781815.1"/>
    </source>
</evidence>
<dbReference type="PANTHER" id="PTHR43272:SF32">
    <property type="entry name" value="AMP-DEPENDENT SYNTHETASE_LIGASE DOMAIN-CONTAINING PROTEIN"/>
    <property type="match status" value="1"/>
</dbReference>
<dbReference type="SUPFAM" id="SSF56801">
    <property type="entry name" value="Acetyl-CoA synthetase-like"/>
    <property type="match status" value="1"/>
</dbReference>
<dbReference type="GO" id="GO:0016020">
    <property type="term" value="C:membrane"/>
    <property type="evidence" value="ECO:0007669"/>
    <property type="project" value="TreeGrafter"/>
</dbReference>